<keyword evidence="6" id="KW-1185">Reference proteome</keyword>
<gene>
    <name evidence="5" type="ORF">NP493_262g02006</name>
</gene>
<evidence type="ECO:0000256" key="1">
    <source>
        <dbReference type="ARBA" id="ARBA00008966"/>
    </source>
</evidence>
<feature type="domain" description="Apoptosis-antagonizing transcription factor C-terminal" evidence="3">
    <location>
        <begin position="424"/>
        <end position="497"/>
    </location>
</feature>
<proteinExistence type="inferred from homology"/>
<dbReference type="Pfam" id="PF08164">
    <property type="entry name" value="TRAUB"/>
    <property type="match status" value="1"/>
</dbReference>
<feature type="compositionally biased region" description="Acidic residues" evidence="2">
    <location>
        <begin position="127"/>
        <end position="165"/>
    </location>
</feature>
<feature type="region of interest" description="Disordered" evidence="2">
    <location>
        <begin position="66"/>
        <end position="181"/>
    </location>
</feature>
<evidence type="ECO:0000259" key="4">
    <source>
        <dbReference type="Pfam" id="PF13339"/>
    </source>
</evidence>
<feature type="region of interest" description="Disordered" evidence="2">
    <location>
        <begin position="1"/>
        <end position="45"/>
    </location>
</feature>
<organism evidence="5 6">
    <name type="scientific">Ridgeia piscesae</name>
    <name type="common">Tubeworm</name>
    <dbReference type="NCBI Taxonomy" id="27915"/>
    <lineage>
        <taxon>Eukaryota</taxon>
        <taxon>Metazoa</taxon>
        <taxon>Spiralia</taxon>
        <taxon>Lophotrochozoa</taxon>
        <taxon>Annelida</taxon>
        <taxon>Polychaeta</taxon>
        <taxon>Sedentaria</taxon>
        <taxon>Canalipalpata</taxon>
        <taxon>Sabellida</taxon>
        <taxon>Siboglinidae</taxon>
        <taxon>Ridgeia</taxon>
    </lineage>
</organism>
<dbReference type="Pfam" id="PF13339">
    <property type="entry name" value="AATF-Che1"/>
    <property type="match status" value="1"/>
</dbReference>
<feature type="domain" description="AATF leucine zipper-containing" evidence="4">
    <location>
        <begin position="180"/>
        <end position="341"/>
    </location>
</feature>
<evidence type="ECO:0000313" key="6">
    <source>
        <dbReference type="Proteomes" id="UP001209878"/>
    </source>
</evidence>
<dbReference type="AlphaFoldDB" id="A0AAD9NXW8"/>
<evidence type="ECO:0008006" key="7">
    <source>
        <dbReference type="Google" id="ProtNLM"/>
    </source>
</evidence>
<dbReference type="PANTHER" id="PTHR15565">
    <property type="entry name" value="AATF PROTEIN APOPTOSIS ANTAGONIZING TRANSCRIPTION FACTOR"/>
    <property type="match status" value="1"/>
</dbReference>
<sequence>MTNLAEQISRLANPAPVFHDPEDLDDGSGAQLTGKYDKDNVPEEIGVSKLRKQAITLLSDGDKKYIGKTVSRKKIDQDSDSDEQEFASGSDKEDEETNSGDGAGSDVENTPVSETRAKDNTTFMFDDRDDAEDESGEEDSEESLDEEEDEGDAKDSGEEEEEEEGPGPIQSLSRVSTAEEVEKGNAVRNQLGLWDSLLEGRIKLHKTLQLVNQLPQPGQWQHLVDAGGADYQQTMLEGQTNLKKLLDVLVRLQTSLFHQNPETKRLEEGQSSVKISHKPEEEEITSESDADSEENGEGQKKQQHHAAKRKLKMDDYPEFLAKRHKCFEQYRNDTIQKWYDKTRVASGKLTKGFSAFDQSALKQIQQILSDKPRLIRRTQLKRSAYAVVAADDHSEDMDEQQLTSESREHSKDYDDEIFDDDDFYHQLLRELIERKTMNLSDPIALSRQWLEIQKLRSKVKKKVDTKASKGRKIRYDVHRKLVNFMAPTDTCQWTDEAR</sequence>
<dbReference type="InterPro" id="IPR025160">
    <property type="entry name" value="AATF"/>
</dbReference>
<comment type="similarity">
    <text evidence="1">Belongs to the AATF family.</text>
</comment>
<accession>A0AAD9NXW8</accession>
<feature type="compositionally biased region" description="Basic residues" evidence="2">
    <location>
        <begin position="301"/>
        <end position="311"/>
    </location>
</feature>
<name>A0AAD9NXW8_RIDPI</name>
<dbReference type="EMBL" id="JAODUO010000263">
    <property type="protein sequence ID" value="KAK2184514.1"/>
    <property type="molecule type" value="Genomic_DNA"/>
</dbReference>
<feature type="region of interest" description="Disordered" evidence="2">
    <location>
        <begin position="391"/>
        <end position="410"/>
    </location>
</feature>
<reference evidence="5" key="1">
    <citation type="journal article" date="2023" name="Mol. Biol. Evol.">
        <title>Third-Generation Sequencing Reveals the Adaptive Role of the Epigenome in Three Deep-Sea Polychaetes.</title>
        <authorList>
            <person name="Perez M."/>
            <person name="Aroh O."/>
            <person name="Sun Y."/>
            <person name="Lan Y."/>
            <person name="Juniper S.K."/>
            <person name="Young C.R."/>
            <person name="Angers B."/>
            <person name="Qian P.Y."/>
        </authorList>
    </citation>
    <scope>NUCLEOTIDE SEQUENCE</scope>
    <source>
        <strain evidence="5">R07B-5</strain>
    </source>
</reference>
<feature type="region of interest" description="Disordered" evidence="2">
    <location>
        <begin position="261"/>
        <end position="311"/>
    </location>
</feature>
<evidence type="ECO:0000313" key="5">
    <source>
        <dbReference type="EMBL" id="KAK2184514.1"/>
    </source>
</evidence>
<comment type="caution">
    <text evidence="5">The sequence shown here is derived from an EMBL/GenBank/DDBJ whole genome shotgun (WGS) entry which is preliminary data.</text>
</comment>
<evidence type="ECO:0000256" key="2">
    <source>
        <dbReference type="SAM" id="MobiDB-lite"/>
    </source>
</evidence>
<feature type="compositionally biased region" description="Acidic residues" evidence="2">
    <location>
        <begin position="281"/>
        <end position="296"/>
    </location>
</feature>
<dbReference type="PANTHER" id="PTHR15565:SF0">
    <property type="entry name" value="PROTEIN AATF"/>
    <property type="match status" value="1"/>
</dbReference>
<dbReference type="GO" id="GO:0005730">
    <property type="term" value="C:nucleolus"/>
    <property type="evidence" value="ECO:0007669"/>
    <property type="project" value="TreeGrafter"/>
</dbReference>
<protein>
    <recommendedName>
        <fullName evidence="7">Protein AATF</fullName>
    </recommendedName>
</protein>
<dbReference type="Proteomes" id="UP001209878">
    <property type="component" value="Unassembled WGS sequence"/>
</dbReference>
<dbReference type="GO" id="GO:0006357">
    <property type="term" value="P:regulation of transcription by RNA polymerase II"/>
    <property type="evidence" value="ECO:0007669"/>
    <property type="project" value="TreeGrafter"/>
</dbReference>
<dbReference type="InterPro" id="IPR012617">
    <property type="entry name" value="AATF_C"/>
</dbReference>
<dbReference type="InterPro" id="IPR039223">
    <property type="entry name" value="AATF/Bfr2"/>
</dbReference>
<evidence type="ECO:0000259" key="3">
    <source>
        <dbReference type="Pfam" id="PF08164"/>
    </source>
</evidence>